<name>A0A1H7MRC6_RUMAL</name>
<dbReference type="NCBIfam" id="TIGR01547">
    <property type="entry name" value="phage_term_2"/>
    <property type="match status" value="1"/>
</dbReference>
<proteinExistence type="predicted"/>
<dbReference type="Proteomes" id="UP000186015">
    <property type="component" value="Unassembled WGS sequence"/>
</dbReference>
<evidence type="ECO:0000313" key="2">
    <source>
        <dbReference type="Proteomes" id="UP000186015"/>
    </source>
</evidence>
<dbReference type="Gene3D" id="3.30.420.280">
    <property type="match status" value="1"/>
</dbReference>
<evidence type="ECO:0000313" key="1">
    <source>
        <dbReference type="EMBL" id="SEL13167.1"/>
    </source>
</evidence>
<dbReference type="Pfam" id="PF03237">
    <property type="entry name" value="Terminase_6N"/>
    <property type="match status" value="1"/>
</dbReference>
<protein>
    <submittedName>
        <fullName evidence="1">Phage terminase, large subunit, PBSX family</fullName>
    </submittedName>
</protein>
<accession>A0A1H7MRC6</accession>
<sequence>MSIGFINWSMTRYNNQFFAICGKTIEALRRNVISHLSQWLEGIYTITERRSENLIIVSAAGKTNTYYLFGGKDESSYSLIQGMTLAGVFFDEVALMPRSFVEQAMARCSVEGSKFWFNCNPENPSHWFYLEWIQQRMKKNALYLHFTMDDNLSLSPEIKERYEKMYTGVFYRRYILGLWVRAEGLVYPMFDREKHLIDTVPTFNARHRYFVAVDYGTVNPFAAGLYDYDPTHKTATKIKELYYRGGSAKRVDNERYYKMLKDLIGDYPIECIVIDPSAAAMVETILKYGEYDVRKAINDVLNGIQTVTKYLNAGVLHFHNSCKSTIKEFDSYSWKEDASVDTVIKENDHAMDELRYFCYTILRDELMFDI</sequence>
<dbReference type="EMBL" id="FOAT01000012">
    <property type="protein sequence ID" value="SEL13167.1"/>
    <property type="molecule type" value="Genomic_DNA"/>
</dbReference>
<dbReference type="InterPro" id="IPR027417">
    <property type="entry name" value="P-loop_NTPase"/>
</dbReference>
<dbReference type="AlphaFoldDB" id="A0A1H7MRC6"/>
<dbReference type="Gene3D" id="3.40.50.300">
    <property type="entry name" value="P-loop containing nucleotide triphosphate hydrolases"/>
    <property type="match status" value="1"/>
</dbReference>
<gene>
    <name evidence="1" type="ORF">SAMN05216469_11287</name>
</gene>
<organism evidence="1 2">
    <name type="scientific">Ruminococcus albus</name>
    <dbReference type="NCBI Taxonomy" id="1264"/>
    <lineage>
        <taxon>Bacteria</taxon>
        <taxon>Bacillati</taxon>
        <taxon>Bacillota</taxon>
        <taxon>Clostridia</taxon>
        <taxon>Eubacteriales</taxon>
        <taxon>Oscillospiraceae</taxon>
        <taxon>Ruminococcus</taxon>
    </lineage>
</organism>
<reference evidence="1 2" key="1">
    <citation type="submission" date="2016-10" db="EMBL/GenBank/DDBJ databases">
        <authorList>
            <person name="de Groot N.N."/>
        </authorList>
    </citation>
    <scope>NUCLEOTIDE SEQUENCE [LARGE SCALE GENOMIC DNA]</scope>
    <source>
        <strain evidence="1 2">KH2T6</strain>
    </source>
</reference>
<dbReference type="InterPro" id="IPR006437">
    <property type="entry name" value="Phage_terminase_lsu"/>
</dbReference>